<evidence type="ECO:0000313" key="1">
    <source>
        <dbReference type="EMBL" id="KAH7663090.1"/>
    </source>
</evidence>
<comment type="caution">
    <text evidence="1">The sequence shown here is derived from an EMBL/GenBank/DDBJ whole genome shotgun (WGS) entry which is preliminary data.</text>
</comment>
<evidence type="ECO:0000313" key="2">
    <source>
        <dbReference type="Proteomes" id="UP000827976"/>
    </source>
</evidence>
<organism evidence="1 2">
    <name type="scientific">Dioscorea alata</name>
    <name type="common">Purple yam</name>
    <dbReference type="NCBI Taxonomy" id="55571"/>
    <lineage>
        <taxon>Eukaryota</taxon>
        <taxon>Viridiplantae</taxon>
        <taxon>Streptophyta</taxon>
        <taxon>Embryophyta</taxon>
        <taxon>Tracheophyta</taxon>
        <taxon>Spermatophyta</taxon>
        <taxon>Magnoliopsida</taxon>
        <taxon>Liliopsida</taxon>
        <taxon>Dioscoreales</taxon>
        <taxon>Dioscoreaceae</taxon>
        <taxon>Dioscorea</taxon>
    </lineage>
</organism>
<proteinExistence type="predicted"/>
<sequence length="123" mass="13886">MPTTSQSSLSFSLSQMKLKGLLHLQPMLLCSFIFILMFLVILHFDVTHARSIKDKDFKPSSSTTNTSNEEEEEVVHHHHHHHHYSSPSMSFSPSSSFNGDDPVHPLYGVSKRLVPQGPNPLHN</sequence>
<gene>
    <name evidence="1" type="ORF">IHE45_14G030200</name>
</gene>
<accession>A0ACB7UQU8</accession>
<reference evidence="2" key="1">
    <citation type="journal article" date="2022" name="Nat. Commun.">
        <title>Chromosome evolution and the genetic basis of agronomically important traits in greater yam.</title>
        <authorList>
            <person name="Bredeson J.V."/>
            <person name="Lyons J.B."/>
            <person name="Oniyinde I.O."/>
            <person name="Okereke N.R."/>
            <person name="Kolade O."/>
            <person name="Nnabue I."/>
            <person name="Nwadili C.O."/>
            <person name="Hribova E."/>
            <person name="Parker M."/>
            <person name="Nwogha J."/>
            <person name="Shu S."/>
            <person name="Carlson J."/>
            <person name="Kariba R."/>
            <person name="Muthemba S."/>
            <person name="Knop K."/>
            <person name="Barton G.J."/>
            <person name="Sherwood A.V."/>
            <person name="Lopez-Montes A."/>
            <person name="Asiedu R."/>
            <person name="Jamnadass R."/>
            <person name="Muchugi A."/>
            <person name="Goodstein D."/>
            <person name="Egesi C.N."/>
            <person name="Featherston J."/>
            <person name="Asfaw A."/>
            <person name="Simpson G.G."/>
            <person name="Dolezel J."/>
            <person name="Hendre P.S."/>
            <person name="Van Deynze A."/>
            <person name="Kumar P.L."/>
            <person name="Obidiegwu J.E."/>
            <person name="Bhattacharjee R."/>
            <person name="Rokhsar D.S."/>
        </authorList>
    </citation>
    <scope>NUCLEOTIDE SEQUENCE [LARGE SCALE GENOMIC DNA]</scope>
    <source>
        <strain evidence="2">cv. TDa95/00328</strain>
    </source>
</reference>
<dbReference type="EMBL" id="CM037024">
    <property type="protein sequence ID" value="KAH7663090.1"/>
    <property type="molecule type" value="Genomic_DNA"/>
</dbReference>
<dbReference type="Proteomes" id="UP000827976">
    <property type="component" value="Chromosome 14"/>
</dbReference>
<name>A0ACB7UQU8_DIOAL</name>
<keyword evidence="2" id="KW-1185">Reference proteome</keyword>
<protein>
    <submittedName>
        <fullName evidence="1">Uncharacterized protein</fullName>
    </submittedName>
</protein>